<accession>A0A2X4V0M6</accession>
<evidence type="ECO:0000313" key="1">
    <source>
        <dbReference type="EMBL" id="SQI44179.1"/>
    </source>
</evidence>
<dbReference type="KEGG" id="lri:NCTC12151_03514"/>
<dbReference type="AlphaFoldDB" id="A0A2X4V0M6"/>
<keyword evidence="2" id="KW-1185">Reference proteome</keyword>
<dbReference type="RefSeq" id="WP_145960385.1">
    <property type="nucleotide sequence ID" value="NZ_LR698987.1"/>
</dbReference>
<dbReference type="EMBL" id="LS483470">
    <property type="protein sequence ID" value="SQI44179.1"/>
    <property type="molecule type" value="Genomic_DNA"/>
</dbReference>
<protein>
    <submittedName>
        <fullName evidence="1">Uncharacterized protein</fullName>
    </submittedName>
</protein>
<reference evidence="1 2" key="1">
    <citation type="submission" date="2018-06" db="EMBL/GenBank/DDBJ databases">
        <authorList>
            <consortium name="Pathogen Informatics"/>
            <person name="Doyle S."/>
        </authorList>
    </citation>
    <scope>NUCLEOTIDE SEQUENCE [LARGE SCALE GENOMIC DNA]</scope>
    <source>
        <strain evidence="1 2">NCTC12151</strain>
    </source>
</reference>
<gene>
    <name evidence="1" type="ORF">NCTC12151_03514</name>
</gene>
<dbReference type="OrthoDB" id="1821427at2"/>
<evidence type="ECO:0000313" key="2">
    <source>
        <dbReference type="Proteomes" id="UP000249005"/>
    </source>
</evidence>
<organism evidence="1 2">
    <name type="scientific">Leminorella richardii</name>
    <dbReference type="NCBI Taxonomy" id="158841"/>
    <lineage>
        <taxon>Bacteria</taxon>
        <taxon>Pseudomonadati</taxon>
        <taxon>Pseudomonadota</taxon>
        <taxon>Gammaproteobacteria</taxon>
        <taxon>Enterobacterales</taxon>
        <taxon>Budviciaceae</taxon>
        <taxon>Leminorella</taxon>
    </lineage>
</organism>
<proteinExistence type="predicted"/>
<sequence length="88" mass="10283">MPKIACKCGYVMNIGSLDEDFAYDLISQNILWDLIDIWSEKKEFISEEFMGCFNAKSVEVYECPSCQRLLVEKSPNSNNFSFYKKEME</sequence>
<name>A0A2X4V0M6_9GAMM</name>
<dbReference type="Proteomes" id="UP000249005">
    <property type="component" value="Chromosome 1"/>
</dbReference>